<protein>
    <submittedName>
        <fullName evidence="1">Uncharacterized protein</fullName>
    </submittedName>
</protein>
<dbReference type="AlphaFoldDB" id="A0A6N6RJ26"/>
<evidence type="ECO:0000313" key="2">
    <source>
        <dbReference type="Proteomes" id="UP000468650"/>
    </source>
</evidence>
<name>A0A6N6RJ26_9FLAO</name>
<dbReference type="RefSeq" id="WP_151667177.1">
    <property type="nucleotide sequence ID" value="NZ_WBVO01000004.1"/>
</dbReference>
<dbReference type="EMBL" id="WBVO01000004">
    <property type="protein sequence ID" value="KAB2810388.1"/>
    <property type="molecule type" value="Genomic_DNA"/>
</dbReference>
<evidence type="ECO:0000313" key="1">
    <source>
        <dbReference type="EMBL" id="KAB2810388.1"/>
    </source>
</evidence>
<comment type="caution">
    <text evidence="1">The sequence shown here is derived from an EMBL/GenBank/DDBJ whole genome shotgun (WGS) entry which is preliminary data.</text>
</comment>
<keyword evidence="2" id="KW-1185">Reference proteome</keyword>
<proteinExistence type="predicted"/>
<accession>A0A6N6RJ26</accession>
<gene>
    <name evidence="1" type="ORF">F8C67_07310</name>
</gene>
<dbReference type="PROSITE" id="PS51257">
    <property type="entry name" value="PROKAR_LIPOPROTEIN"/>
    <property type="match status" value="1"/>
</dbReference>
<sequence length="204" mass="23854">MKFKHYALFVGLIMGLTSCDDDPVAATEYFQMSERTTYDIRLSGRFADTLYFKNDTLQQWEYVTGTEVLTGDLYVFTLDDENKFSGYFRWTRAQRSYDRRVIRQLFTQWDTADNTVNQLTLQIDSFRPVGGRLRTHSITLKNDTLDLLMNAGNLPFEIENQTTSTLQGFAGYSTRSTVIEGHPDSTDFSYYRRFWNLRDLLIQD</sequence>
<reference evidence="1 2" key="1">
    <citation type="submission" date="2019-09" db="EMBL/GenBank/DDBJ databases">
        <title>Genomes of family Cryomorphaceae.</title>
        <authorList>
            <person name="Bowman J.P."/>
        </authorList>
    </citation>
    <scope>NUCLEOTIDE SEQUENCE [LARGE SCALE GENOMIC DNA]</scope>
    <source>
        <strain evidence="1 2">LMG 25704</strain>
    </source>
</reference>
<organism evidence="1 2">
    <name type="scientific">Phaeocystidibacter luteus</name>
    <dbReference type="NCBI Taxonomy" id="911197"/>
    <lineage>
        <taxon>Bacteria</taxon>
        <taxon>Pseudomonadati</taxon>
        <taxon>Bacteroidota</taxon>
        <taxon>Flavobacteriia</taxon>
        <taxon>Flavobacteriales</taxon>
        <taxon>Phaeocystidibacteraceae</taxon>
        <taxon>Phaeocystidibacter</taxon>
    </lineage>
</organism>
<dbReference type="Proteomes" id="UP000468650">
    <property type="component" value="Unassembled WGS sequence"/>
</dbReference>